<feature type="region of interest" description="Disordered" evidence="1">
    <location>
        <begin position="33"/>
        <end position="100"/>
    </location>
</feature>
<accession>A0A7K8FZ93</accession>
<dbReference type="PANTHER" id="PTHR14870:SF1">
    <property type="entry name" value="TUBULIN EPSILON AND DELTA COMPLEX PROTEIN 2"/>
    <property type="match status" value="1"/>
</dbReference>
<name>A0A7K8FZ93_9CORV</name>
<dbReference type="EMBL" id="VZTI01005777">
    <property type="protein sequence ID" value="NXB68732.1"/>
    <property type="molecule type" value="Genomic_DNA"/>
</dbReference>
<sequence length="374" mass="40528">PSPKELEELELLNRALEKALKVRKSILKTPLEAQEATGQKWAAGKVSSKGMTSKQGRSHRTATGASAREVCAAATPQETPGLSESAPNEQQSFSEGDSAAGKNSVAVGMQLLDAGKKSCGFLGESSKKEDTAGAWGRSTSPGTGTLQEKGCQLKLPLPYRKAYSRNSRAWERCRLCQTSADAAAARTRFMERIQTTFCSPKPTPSPAEIEEELRGLQDVPSCLRQYVEAEPADPPTLQGEYESLLTLEGLQTTVSQCLQKLQLLRADCTGDVGSCSPACVPARGQMCDSADMLAVPLLCYSSLQELRDLFALKLQVSMLHQEIALQKVMMAELLPVLEPRPFLEGSAGLFRAIHTQLCEGGRRFPVLVRDELLD</sequence>
<dbReference type="Proteomes" id="UP000548317">
    <property type="component" value="Unassembled WGS sequence"/>
</dbReference>
<dbReference type="AlphaFoldDB" id="A0A7K8FZ93"/>
<dbReference type="InterPro" id="IPR031518">
    <property type="entry name" value="DUF4693"/>
</dbReference>
<feature type="non-terminal residue" evidence="2">
    <location>
        <position position="1"/>
    </location>
</feature>
<feature type="compositionally biased region" description="Polar residues" evidence="1">
    <location>
        <begin position="137"/>
        <end position="146"/>
    </location>
</feature>
<evidence type="ECO:0000313" key="2">
    <source>
        <dbReference type="EMBL" id="NXB68732.1"/>
    </source>
</evidence>
<proteinExistence type="predicted"/>
<evidence type="ECO:0000313" key="3">
    <source>
        <dbReference type="Proteomes" id="UP000548317"/>
    </source>
</evidence>
<dbReference type="PANTHER" id="PTHR14870">
    <property type="entry name" value="TUBULIN EPSILON AND DELTA COMPLEX PROTEIN 2"/>
    <property type="match status" value="1"/>
</dbReference>
<comment type="caution">
    <text evidence="2">The sequence shown here is derived from an EMBL/GenBank/DDBJ whole genome shotgun (WGS) entry which is preliminary data.</text>
</comment>
<keyword evidence="3" id="KW-1185">Reference proteome</keyword>
<feature type="non-terminal residue" evidence="2">
    <location>
        <position position="374"/>
    </location>
</feature>
<feature type="region of interest" description="Disordered" evidence="1">
    <location>
        <begin position="126"/>
        <end position="147"/>
    </location>
</feature>
<reference evidence="2 3" key="1">
    <citation type="submission" date="2019-09" db="EMBL/GenBank/DDBJ databases">
        <title>Bird 10,000 Genomes (B10K) Project - Family phase.</title>
        <authorList>
            <person name="Zhang G."/>
        </authorList>
    </citation>
    <scope>NUCLEOTIDE SEQUENCE [LARGE SCALE GENOMIC DNA]</scope>
    <source>
        <strain evidence="2">B10K-DU-029-33</strain>
        <tissue evidence="2">Heart</tissue>
    </source>
</reference>
<gene>
    <name evidence="2" type="primary">Tedc2</name>
    <name evidence="2" type="ORF">STRCIN_R08914</name>
</gene>
<dbReference type="Pfam" id="PF15764">
    <property type="entry name" value="DUF4693"/>
    <property type="match status" value="1"/>
</dbReference>
<organism evidence="2 3">
    <name type="scientific">Struthidea cinerea</name>
    <dbReference type="NCBI Taxonomy" id="181839"/>
    <lineage>
        <taxon>Eukaryota</taxon>
        <taxon>Metazoa</taxon>
        <taxon>Chordata</taxon>
        <taxon>Craniata</taxon>
        <taxon>Vertebrata</taxon>
        <taxon>Euteleostomi</taxon>
        <taxon>Archelosauria</taxon>
        <taxon>Archosauria</taxon>
        <taxon>Dinosauria</taxon>
        <taxon>Saurischia</taxon>
        <taxon>Theropoda</taxon>
        <taxon>Coelurosauria</taxon>
        <taxon>Aves</taxon>
        <taxon>Neognathae</taxon>
        <taxon>Neoaves</taxon>
        <taxon>Telluraves</taxon>
        <taxon>Australaves</taxon>
        <taxon>Passeriformes</taxon>
        <taxon>Corvoidea</taxon>
        <taxon>Corcoracidae</taxon>
        <taxon>Struthidea</taxon>
    </lineage>
</organism>
<feature type="compositionally biased region" description="Polar residues" evidence="1">
    <location>
        <begin position="76"/>
        <end position="95"/>
    </location>
</feature>
<evidence type="ECO:0000256" key="1">
    <source>
        <dbReference type="SAM" id="MobiDB-lite"/>
    </source>
</evidence>
<protein>
    <submittedName>
        <fullName evidence="2">TEDC2 protein</fullName>
    </submittedName>
</protein>